<sequence length="637" mass="70015">MMFRHWTILLTLFTASLFGLPAVKAAPTPPKFNHTISSHEFVYIVGERGILESPVHYQSQGGIGPTRWGWYNLREESGFTPVTRALNLVEERTQFLRHSAEGWIYRIAASPNMIPRQAEAPGSITYTALGGILWSQVQAYAPIDRSSNGGDLQWQPNPDYDGRWENFGLGGVQPFLSGRDRPADMTTSEIVRLFFNDVSGQDNNALNAERRTILRELLSWNTDVEPSRNFPLIRGQQVESLTSMTLRQFNWGSLNLSPFFNLMLSEGIPTAAQCAELLFMVGGHLGNKPNRRRSNDEEAKQGNCDDLASAIQAKTIMDGVERGPSKGKEALKGSKKSSIVFHGDSVWPEEARARGGLFPKQLKPLGPNEKHLDKSGKEVSLDWMSSIVPAYLTFGSAAVKAADLAYHNNISLNGVVYAVHATPNVLAYGNNAVAVGGFRWSQVLGWMQVPKKYTYPKDSALERANLRQHFAKAFQSDTNLFTPNPDYDHGFDQYNATTQVSEHFSSTSEFLQFLNKNKGGKAVSWKGSPLFKARNRKVPGKSNKGKESVSTPHDPTTWERLERFTKDHAVALALLPAAAALNFIPGLGEAADAAELTALCADSVESIELADAGSSAIGETANGLAQLLKGAEKLKFD</sequence>
<evidence type="ECO:0000256" key="1">
    <source>
        <dbReference type="SAM" id="MobiDB-lite"/>
    </source>
</evidence>
<keyword evidence="2" id="KW-0732">Signal</keyword>
<dbReference type="SUPFAM" id="SSF56399">
    <property type="entry name" value="ADP-ribosylation"/>
    <property type="match status" value="1"/>
</dbReference>
<reference evidence="3" key="1">
    <citation type="submission" date="2023-06" db="EMBL/GenBank/DDBJ databases">
        <title>Conoideocrella luteorostrata (Hypocreales: Clavicipitaceae), a potential biocontrol fungus for elongate hemlock scale in United States Christmas tree production areas.</title>
        <authorList>
            <person name="Barrett H."/>
            <person name="Lovett B."/>
            <person name="Macias A.M."/>
            <person name="Stajich J.E."/>
            <person name="Kasson M.T."/>
        </authorList>
    </citation>
    <scope>NUCLEOTIDE SEQUENCE</scope>
    <source>
        <strain evidence="3">ARSEF 14590</strain>
    </source>
</reference>
<gene>
    <name evidence="3" type="ORF">QQS21_010099</name>
</gene>
<feature type="region of interest" description="Disordered" evidence="1">
    <location>
        <begin position="534"/>
        <end position="555"/>
    </location>
</feature>
<dbReference type="Gene3D" id="3.90.210.10">
    <property type="entry name" value="Heat-Labile Enterotoxin, subunit A"/>
    <property type="match status" value="2"/>
</dbReference>
<organism evidence="3 4">
    <name type="scientific">Conoideocrella luteorostrata</name>
    <dbReference type="NCBI Taxonomy" id="1105319"/>
    <lineage>
        <taxon>Eukaryota</taxon>
        <taxon>Fungi</taxon>
        <taxon>Dikarya</taxon>
        <taxon>Ascomycota</taxon>
        <taxon>Pezizomycotina</taxon>
        <taxon>Sordariomycetes</taxon>
        <taxon>Hypocreomycetidae</taxon>
        <taxon>Hypocreales</taxon>
        <taxon>Clavicipitaceae</taxon>
        <taxon>Conoideocrella</taxon>
    </lineage>
</organism>
<accession>A0AAJ0FPR3</accession>
<evidence type="ECO:0000313" key="4">
    <source>
        <dbReference type="Proteomes" id="UP001251528"/>
    </source>
</evidence>
<protein>
    <submittedName>
        <fullName evidence="3">Uncharacterized protein</fullName>
    </submittedName>
</protein>
<dbReference type="Proteomes" id="UP001251528">
    <property type="component" value="Unassembled WGS sequence"/>
</dbReference>
<comment type="caution">
    <text evidence="3">The sequence shown here is derived from an EMBL/GenBank/DDBJ whole genome shotgun (WGS) entry which is preliminary data.</text>
</comment>
<dbReference type="AlphaFoldDB" id="A0AAJ0FPR3"/>
<name>A0AAJ0FPR3_9HYPO</name>
<proteinExistence type="predicted"/>
<keyword evidence="4" id="KW-1185">Reference proteome</keyword>
<evidence type="ECO:0000256" key="2">
    <source>
        <dbReference type="SAM" id="SignalP"/>
    </source>
</evidence>
<evidence type="ECO:0000313" key="3">
    <source>
        <dbReference type="EMBL" id="KAK2592211.1"/>
    </source>
</evidence>
<dbReference type="EMBL" id="JASWJB010000280">
    <property type="protein sequence ID" value="KAK2592211.1"/>
    <property type="molecule type" value="Genomic_DNA"/>
</dbReference>
<feature type="signal peptide" evidence="2">
    <location>
        <begin position="1"/>
        <end position="25"/>
    </location>
</feature>
<feature type="chain" id="PRO_5042514403" evidence="2">
    <location>
        <begin position="26"/>
        <end position="637"/>
    </location>
</feature>